<feature type="signal peptide" evidence="1">
    <location>
        <begin position="1"/>
        <end position="27"/>
    </location>
</feature>
<dbReference type="OrthoDB" id="7409826at2"/>
<comment type="caution">
    <text evidence="2">The sequence shown here is derived from an EMBL/GenBank/DDBJ whole genome shotgun (WGS) entry which is preliminary data.</text>
</comment>
<proteinExistence type="predicted"/>
<name>A0A6I4V3W0_9SPHN</name>
<dbReference type="Proteomes" id="UP000471435">
    <property type="component" value="Unassembled WGS sequence"/>
</dbReference>
<sequence>MAGKAMIRRLSAILAALCLLMQHSAQAAPAQLRIIPQTELRFGTFAVLDQGYRVVGPAGNVQSVGVFSTTRGDTGPARFTISYDRGSNSRRVLNLRIQLVLAAAPVVTQGGITARLTSYQTDLPGYASLAAGQVIEINIPNCRQRVCQRTFHVGGRLDVDRNFGGGTVSLMIPADAVLISVR</sequence>
<keyword evidence="1" id="KW-0732">Signal</keyword>
<keyword evidence="3" id="KW-1185">Reference proteome</keyword>
<accession>A0A6I4V3W0</accession>
<evidence type="ECO:0000256" key="1">
    <source>
        <dbReference type="SAM" id="SignalP"/>
    </source>
</evidence>
<dbReference type="Pfam" id="PF14352">
    <property type="entry name" value="DUF4402"/>
    <property type="match status" value="1"/>
</dbReference>
<dbReference type="InterPro" id="IPR025514">
    <property type="entry name" value="DUF4402"/>
</dbReference>
<evidence type="ECO:0000313" key="2">
    <source>
        <dbReference type="EMBL" id="MXP48338.1"/>
    </source>
</evidence>
<protein>
    <submittedName>
        <fullName evidence="2">DUF4402 domain-containing protein</fullName>
    </submittedName>
</protein>
<reference evidence="2 3" key="1">
    <citation type="submission" date="2019-12" db="EMBL/GenBank/DDBJ databases">
        <title>Genomic-based taxomic classification of the family Erythrobacteraceae.</title>
        <authorList>
            <person name="Xu L."/>
        </authorList>
    </citation>
    <scope>NUCLEOTIDE SEQUENCE [LARGE SCALE GENOMIC DNA]</scope>
    <source>
        <strain evidence="2 3">SW-109</strain>
    </source>
</reference>
<evidence type="ECO:0000313" key="3">
    <source>
        <dbReference type="Proteomes" id="UP000471435"/>
    </source>
</evidence>
<dbReference type="AlphaFoldDB" id="A0A6I4V3W0"/>
<gene>
    <name evidence="2" type="ORF">GRI43_13155</name>
</gene>
<dbReference type="EMBL" id="WTYP01000002">
    <property type="protein sequence ID" value="MXP48338.1"/>
    <property type="molecule type" value="Genomic_DNA"/>
</dbReference>
<organism evidence="2 3">
    <name type="scientific">Pontixanthobacter luteolus</name>
    <dbReference type="NCBI Taxonomy" id="295089"/>
    <lineage>
        <taxon>Bacteria</taxon>
        <taxon>Pseudomonadati</taxon>
        <taxon>Pseudomonadota</taxon>
        <taxon>Alphaproteobacteria</taxon>
        <taxon>Sphingomonadales</taxon>
        <taxon>Erythrobacteraceae</taxon>
        <taxon>Pontixanthobacter</taxon>
    </lineage>
</organism>
<dbReference type="RefSeq" id="WP_160731531.1">
    <property type="nucleotide sequence ID" value="NZ_WTYP01000002.1"/>
</dbReference>
<feature type="chain" id="PRO_5026256691" evidence="1">
    <location>
        <begin position="28"/>
        <end position="182"/>
    </location>
</feature>